<dbReference type="GO" id="GO:0006879">
    <property type="term" value="P:intracellular iron ion homeostasis"/>
    <property type="evidence" value="ECO:0007669"/>
    <property type="project" value="InterPro"/>
</dbReference>
<proteinExistence type="predicted"/>
<organism evidence="2 3">
    <name type="scientific">Trapa natans</name>
    <name type="common">Water chestnut</name>
    <dbReference type="NCBI Taxonomy" id="22666"/>
    <lineage>
        <taxon>Eukaryota</taxon>
        <taxon>Viridiplantae</taxon>
        <taxon>Streptophyta</taxon>
        <taxon>Embryophyta</taxon>
        <taxon>Tracheophyta</taxon>
        <taxon>Spermatophyta</taxon>
        <taxon>Magnoliopsida</taxon>
        <taxon>eudicotyledons</taxon>
        <taxon>Gunneridae</taxon>
        <taxon>Pentapetalae</taxon>
        <taxon>rosids</taxon>
        <taxon>malvids</taxon>
        <taxon>Myrtales</taxon>
        <taxon>Lythraceae</taxon>
        <taxon>Trapa</taxon>
    </lineage>
</organism>
<sequence>MMMSCRCLRKPAAEICLESELNGSFGKKHEMLLSYVFHAASLSLSIGLQSLQSMEIETTESSNWLPDYGYVKEVDYNHRPTGSPTAAGKSYEHSDAPVGYLPLPPAVVAAQGQVAGHKLIPYIGFSGVAMRQFITPAVVDTLQDHVLRPPVALLDHAQIGCFCYVCTILSLFFWHVGFLPNWKA</sequence>
<gene>
    <name evidence="2" type="ORF">SAY86_017959</name>
</gene>
<dbReference type="GO" id="GO:0046983">
    <property type="term" value="F:protein dimerization activity"/>
    <property type="evidence" value="ECO:0007669"/>
    <property type="project" value="InterPro"/>
</dbReference>
<dbReference type="PANTHER" id="PTHR46133:SF28">
    <property type="entry name" value="BHLH TRANSCRIPTION FACTOR"/>
    <property type="match status" value="1"/>
</dbReference>
<comment type="caution">
    <text evidence="2">The sequence shown here is derived from an EMBL/GenBank/DDBJ whole genome shotgun (WGS) entry which is preliminary data.</text>
</comment>
<keyword evidence="3" id="KW-1185">Reference proteome</keyword>
<name>A0AAN7R740_TRANT</name>
<reference evidence="2 3" key="1">
    <citation type="journal article" date="2023" name="Hortic Res">
        <title>Pangenome of water caltrop reveals structural variations and asymmetric subgenome divergence after allopolyploidization.</title>
        <authorList>
            <person name="Zhang X."/>
            <person name="Chen Y."/>
            <person name="Wang L."/>
            <person name="Yuan Y."/>
            <person name="Fang M."/>
            <person name="Shi L."/>
            <person name="Lu R."/>
            <person name="Comes H.P."/>
            <person name="Ma Y."/>
            <person name="Chen Y."/>
            <person name="Huang G."/>
            <person name="Zhou Y."/>
            <person name="Zheng Z."/>
            <person name="Qiu Y."/>
        </authorList>
    </citation>
    <scope>NUCLEOTIDE SEQUENCE [LARGE SCALE GENOMIC DNA]</scope>
    <source>
        <strain evidence="2">F231</strain>
    </source>
</reference>
<dbReference type="Proteomes" id="UP001346149">
    <property type="component" value="Unassembled WGS sequence"/>
</dbReference>
<dbReference type="GO" id="GO:0003700">
    <property type="term" value="F:DNA-binding transcription factor activity"/>
    <property type="evidence" value="ECO:0007669"/>
    <property type="project" value="InterPro"/>
</dbReference>
<feature type="transmembrane region" description="Helical" evidence="1">
    <location>
        <begin position="157"/>
        <end position="179"/>
    </location>
</feature>
<protein>
    <submittedName>
        <fullName evidence="2">Uncharacterized protein</fullName>
    </submittedName>
</protein>
<dbReference type="AlphaFoldDB" id="A0AAN7R740"/>
<accession>A0AAN7R740</accession>
<dbReference type="PANTHER" id="PTHR46133">
    <property type="entry name" value="BHLH TRANSCRIPTION FACTOR"/>
    <property type="match status" value="1"/>
</dbReference>
<dbReference type="InterPro" id="IPR044818">
    <property type="entry name" value="ILR3-like"/>
</dbReference>
<keyword evidence="1" id="KW-0812">Transmembrane</keyword>
<evidence type="ECO:0000256" key="1">
    <source>
        <dbReference type="SAM" id="Phobius"/>
    </source>
</evidence>
<keyword evidence="1" id="KW-0472">Membrane</keyword>
<evidence type="ECO:0000313" key="3">
    <source>
        <dbReference type="Proteomes" id="UP001346149"/>
    </source>
</evidence>
<dbReference type="EMBL" id="JAXQNO010000010">
    <property type="protein sequence ID" value="KAK4790655.1"/>
    <property type="molecule type" value="Genomic_DNA"/>
</dbReference>
<evidence type="ECO:0000313" key="2">
    <source>
        <dbReference type="EMBL" id="KAK4790655.1"/>
    </source>
</evidence>
<keyword evidence="1" id="KW-1133">Transmembrane helix</keyword>